<dbReference type="EMBL" id="JAHRHJ020000007">
    <property type="protein sequence ID" value="KAH9308223.1"/>
    <property type="molecule type" value="Genomic_DNA"/>
</dbReference>
<proteinExistence type="predicted"/>
<dbReference type="AlphaFoldDB" id="A0AA38KKV8"/>
<feature type="non-terminal residue" evidence="2">
    <location>
        <position position="1"/>
    </location>
</feature>
<reference evidence="2 3" key="1">
    <citation type="journal article" date="2021" name="Nat. Plants">
        <title>The Taxus genome provides insights into paclitaxel biosynthesis.</title>
        <authorList>
            <person name="Xiong X."/>
            <person name="Gou J."/>
            <person name="Liao Q."/>
            <person name="Li Y."/>
            <person name="Zhou Q."/>
            <person name="Bi G."/>
            <person name="Li C."/>
            <person name="Du R."/>
            <person name="Wang X."/>
            <person name="Sun T."/>
            <person name="Guo L."/>
            <person name="Liang H."/>
            <person name="Lu P."/>
            <person name="Wu Y."/>
            <person name="Zhang Z."/>
            <person name="Ro D.K."/>
            <person name="Shang Y."/>
            <person name="Huang S."/>
            <person name="Yan J."/>
        </authorList>
    </citation>
    <scope>NUCLEOTIDE SEQUENCE [LARGE SCALE GENOMIC DNA]</scope>
    <source>
        <strain evidence="2">Ta-2019</strain>
    </source>
</reference>
<protein>
    <submittedName>
        <fullName evidence="2">Uncharacterized protein</fullName>
    </submittedName>
</protein>
<gene>
    <name evidence="2" type="ORF">KI387_036134</name>
</gene>
<comment type="caution">
    <text evidence="2">The sequence shown here is derived from an EMBL/GenBank/DDBJ whole genome shotgun (WGS) entry which is preliminary data.</text>
</comment>
<keyword evidence="3" id="KW-1185">Reference proteome</keyword>
<dbReference type="Proteomes" id="UP000824469">
    <property type="component" value="Unassembled WGS sequence"/>
</dbReference>
<accession>A0AA38KKV8</accession>
<evidence type="ECO:0000313" key="3">
    <source>
        <dbReference type="Proteomes" id="UP000824469"/>
    </source>
</evidence>
<evidence type="ECO:0000313" key="2">
    <source>
        <dbReference type="EMBL" id="KAH9308223.1"/>
    </source>
</evidence>
<feature type="non-terminal residue" evidence="2">
    <location>
        <position position="126"/>
    </location>
</feature>
<organism evidence="2 3">
    <name type="scientific">Taxus chinensis</name>
    <name type="common">Chinese yew</name>
    <name type="synonym">Taxus wallichiana var. chinensis</name>
    <dbReference type="NCBI Taxonomy" id="29808"/>
    <lineage>
        <taxon>Eukaryota</taxon>
        <taxon>Viridiplantae</taxon>
        <taxon>Streptophyta</taxon>
        <taxon>Embryophyta</taxon>
        <taxon>Tracheophyta</taxon>
        <taxon>Spermatophyta</taxon>
        <taxon>Pinopsida</taxon>
        <taxon>Pinidae</taxon>
        <taxon>Conifers II</taxon>
        <taxon>Cupressales</taxon>
        <taxon>Taxaceae</taxon>
        <taxon>Taxus</taxon>
    </lineage>
</organism>
<sequence length="126" mass="14060">NKSPRQQHELPVGNIKKFPRHGERGKGGASTKRTRQGAQDREVPEEPVTAKRERTQLSRIICMRSGTQADKCRVSNKTIMRVTGSQGKNQDGAWTIACADKNTECECGSNICIEEQILRDDPERPA</sequence>
<feature type="region of interest" description="Disordered" evidence="1">
    <location>
        <begin position="1"/>
        <end position="54"/>
    </location>
</feature>
<name>A0AA38KKV8_TAXCH</name>
<feature type="compositionally biased region" description="Basic and acidic residues" evidence="1">
    <location>
        <begin position="38"/>
        <end position="54"/>
    </location>
</feature>
<evidence type="ECO:0000256" key="1">
    <source>
        <dbReference type="SAM" id="MobiDB-lite"/>
    </source>
</evidence>